<comment type="caution">
    <text evidence="3">The sequence shown here is derived from an EMBL/GenBank/DDBJ whole genome shotgun (WGS) entry which is preliminary data.</text>
</comment>
<evidence type="ECO:0000256" key="2">
    <source>
        <dbReference type="SAM" id="Phobius"/>
    </source>
</evidence>
<feature type="transmembrane region" description="Helical" evidence="2">
    <location>
        <begin position="5"/>
        <end position="22"/>
    </location>
</feature>
<feature type="transmembrane region" description="Helical" evidence="2">
    <location>
        <begin position="42"/>
        <end position="67"/>
    </location>
</feature>
<dbReference type="AlphaFoldDB" id="A0A8J6AUF2"/>
<evidence type="ECO:0000313" key="4">
    <source>
        <dbReference type="Proteomes" id="UP000717585"/>
    </source>
</evidence>
<sequence>MQEHFLFYSLLLSVPTAAYLLLTRYSRRNMFESDTLTWQEQAWFAVDNIVVYVPLYTFPCIAALLAYGSKLKNAFVVLAAYTGVTLVGSLVCSLVVTRFLPVNVSHLPLLPLMAFIAVYLCYIGHKTGFIRPIQVIGWFLPFVADLAFVDLVILRLYFSESLHDGSISSFLIKAAIRMIAVPLMTGLFAFIAHVVAISLRGIPNNQRLAPTCGPSAFKSVMKYLMLAHASSAREIAVMMVWNALSDAVFRLTSMFRDMMAVWAIKKGAALFKPPPAPATASPAVPSAVLAVPSMLGDRLQSPVSSAGDATPAIATGRDVIEGAGELASAQCTDTESVASDGGVESLPTDEEAAPASDRGDDGHETGSTGACRSMSTLLTRPDHPDLEAGVSPGLLYPTVDDTTPVHHHSHMSLKRLVSNGSFVKEADKHGHAEKFFGVPRCYTSFMINESCLDYAALFGVTLMTMAYQIIFDGQPVSLSSLQLPCIELVVGLVVDFFIFGVWSMPQIITGRKLLILKAWHHRSVNMILHLFAANWVCATFLTYRVFEIQHKLNG</sequence>
<feature type="transmembrane region" description="Helical" evidence="2">
    <location>
        <begin position="523"/>
        <end position="546"/>
    </location>
</feature>
<protein>
    <submittedName>
        <fullName evidence="3">Uncharacterized protein</fullName>
    </submittedName>
</protein>
<keyword evidence="4" id="KW-1185">Reference proteome</keyword>
<evidence type="ECO:0000256" key="1">
    <source>
        <dbReference type="SAM" id="MobiDB-lite"/>
    </source>
</evidence>
<feature type="region of interest" description="Disordered" evidence="1">
    <location>
        <begin position="329"/>
        <end position="383"/>
    </location>
</feature>
<organism evidence="3 4">
    <name type="scientific">Carpediemonas membranifera</name>
    <dbReference type="NCBI Taxonomy" id="201153"/>
    <lineage>
        <taxon>Eukaryota</taxon>
        <taxon>Metamonada</taxon>
        <taxon>Carpediemonas-like organisms</taxon>
        <taxon>Carpediemonas</taxon>
    </lineage>
</organism>
<name>A0A8J6AUF2_9EUKA</name>
<reference evidence="3" key="1">
    <citation type="submission" date="2021-05" db="EMBL/GenBank/DDBJ databases">
        <title>A free-living protist that lacks canonical eukaryotic 1 DNA replication and segregation systems.</title>
        <authorList>
            <person name="Salas-Leiva D.E."/>
            <person name="Tromer E.C."/>
            <person name="Curtis B.A."/>
            <person name="Jerlstrom-Hultqvist J."/>
            <person name="Kolisko M."/>
            <person name="Yi Z."/>
            <person name="Salas-Leiva J.S."/>
            <person name="Gallot-Lavallee L."/>
            <person name="Kops G.J.P.L."/>
            <person name="Archibald J.M."/>
            <person name="Simpson A.G.B."/>
            <person name="Roger A.J."/>
        </authorList>
    </citation>
    <scope>NUCLEOTIDE SEQUENCE</scope>
    <source>
        <strain evidence="3">BICM</strain>
    </source>
</reference>
<feature type="transmembrane region" description="Helical" evidence="2">
    <location>
        <begin position="106"/>
        <end position="123"/>
    </location>
</feature>
<gene>
    <name evidence="3" type="ORF">J8273_0204</name>
</gene>
<feature type="transmembrane region" description="Helical" evidence="2">
    <location>
        <begin position="178"/>
        <end position="199"/>
    </location>
</feature>
<feature type="transmembrane region" description="Helical" evidence="2">
    <location>
        <begin position="74"/>
        <end position="100"/>
    </location>
</feature>
<keyword evidence="2" id="KW-0812">Transmembrane</keyword>
<feature type="transmembrane region" description="Helical" evidence="2">
    <location>
        <begin position="451"/>
        <end position="469"/>
    </location>
</feature>
<keyword evidence="2" id="KW-1133">Transmembrane helix</keyword>
<feature type="transmembrane region" description="Helical" evidence="2">
    <location>
        <begin position="481"/>
        <end position="502"/>
    </location>
</feature>
<feature type="transmembrane region" description="Helical" evidence="2">
    <location>
        <begin position="135"/>
        <end position="158"/>
    </location>
</feature>
<keyword evidence="2" id="KW-0472">Membrane</keyword>
<dbReference type="EMBL" id="JAHDYR010000012">
    <property type="protein sequence ID" value="KAG9394996.1"/>
    <property type="molecule type" value="Genomic_DNA"/>
</dbReference>
<proteinExistence type="predicted"/>
<evidence type="ECO:0000313" key="3">
    <source>
        <dbReference type="EMBL" id="KAG9394996.1"/>
    </source>
</evidence>
<feature type="compositionally biased region" description="Polar residues" evidence="1">
    <location>
        <begin position="365"/>
        <end position="378"/>
    </location>
</feature>
<accession>A0A8J6AUF2</accession>
<dbReference type="Proteomes" id="UP000717585">
    <property type="component" value="Unassembled WGS sequence"/>
</dbReference>